<name>A0A3A4JNS7_9NOCA</name>
<dbReference type="AlphaFoldDB" id="A0A3A4JNS7"/>
<dbReference type="Pfam" id="PF06013">
    <property type="entry name" value="WXG100"/>
    <property type="match status" value="1"/>
</dbReference>
<proteinExistence type="predicted"/>
<accession>A0A3A4JNS7</accession>
<dbReference type="Proteomes" id="UP000266677">
    <property type="component" value="Unassembled WGS sequence"/>
</dbReference>
<dbReference type="Gene3D" id="1.10.287.1060">
    <property type="entry name" value="ESAT-6-like"/>
    <property type="match status" value="1"/>
</dbReference>
<sequence>MVAGDYRVDLPGLQQLIDDAARLETTIEDLVTEIDKGIDQLHISWAGGAADAHRVAHDNRVAAIAEMRAALREMRAKLSAAHTAYTRVGSVNHGMWP</sequence>
<gene>
    <name evidence="1" type="ORF">D5S18_25690</name>
</gene>
<protein>
    <submittedName>
        <fullName evidence="1">WXG100 family type VII secretion target</fullName>
    </submittedName>
</protein>
<evidence type="ECO:0000313" key="1">
    <source>
        <dbReference type="EMBL" id="RJO70618.1"/>
    </source>
</evidence>
<dbReference type="SUPFAM" id="SSF140453">
    <property type="entry name" value="EsxAB dimer-like"/>
    <property type="match status" value="1"/>
</dbReference>
<organism evidence="1 2">
    <name type="scientific">Nocardia panacis</name>
    <dbReference type="NCBI Taxonomy" id="2340916"/>
    <lineage>
        <taxon>Bacteria</taxon>
        <taxon>Bacillati</taxon>
        <taxon>Actinomycetota</taxon>
        <taxon>Actinomycetes</taxon>
        <taxon>Mycobacteriales</taxon>
        <taxon>Nocardiaceae</taxon>
        <taxon>Nocardia</taxon>
    </lineage>
</organism>
<dbReference type="InterPro" id="IPR036689">
    <property type="entry name" value="ESAT-6-like_sf"/>
</dbReference>
<keyword evidence="2" id="KW-1185">Reference proteome</keyword>
<dbReference type="InterPro" id="IPR010310">
    <property type="entry name" value="T7SS_ESAT-6-like"/>
</dbReference>
<reference evidence="1 2" key="1">
    <citation type="submission" date="2018-09" db="EMBL/GenBank/DDBJ databases">
        <title>YIM PH21274 draft genome.</title>
        <authorList>
            <person name="Miao C."/>
        </authorList>
    </citation>
    <scope>NUCLEOTIDE SEQUENCE [LARGE SCALE GENOMIC DNA]</scope>
    <source>
        <strain evidence="1 2">YIM PH 21724</strain>
    </source>
</reference>
<dbReference type="EMBL" id="QZFU01000036">
    <property type="protein sequence ID" value="RJO70618.1"/>
    <property type="molecule type" value="Genomic_DNA"/>
</dbReference>
<evidence type="ECO:0000313" key="2">
    <source>
        <dbReference type="Proteomes" id="UP000266677"/>
    </source>
</evidence>
<comment type="caution">
    <text evidence="1">The sequence shown here is derived from an EMBL/GenBank/DDBJ whole genome shotgun (WGS) entry which is preliminary data.</text>
</comment>